<dbReference type="EMBL" id="LSRX01000021">
    <property type="protein sequence ID" value="OLQ13943.1"/>
    <property type="molecule type" value="Genomic_DNA"/>
</dbReference>
<reference evidence="3 4" key="1">
    <citation type="submission" date="2016-02" db="EMBL/GenBank/DDBJ databases">
        <title>Genome analysis of coral dinoflagellate symbionts highlights evolutionary adaptations to a symbiotic lifestyle.</title>
        <authorList>
            <person name="Aranda M."/>
            <person name="Li Y."/>
            <person name="Liew Y.J."/>
            <person name="Baumgarten S."/>
            <person name="Simakov O."/>
            <person name="Wilson M."/>
            <person name="Piel J."/>
            <person name="Ashoor H."/>
            <person name="Bougouffa S."/>
            <person name="Bajic V.B."/>
            <person name="Ryu T."/>
            <person name="Ravasi T."/>
            <person name="Bayer T."/>
            <person name="Micklem G."/>
            <person name="Kim H."/>
            <person name="Bhak J."/>
            <person name="Lajeunesse T.C."/>
            <person name="Voolstra C.R."/>
        </authorList>
    </citation>
    <scope>NUCLEOTIDE SEQUENCE [LARGE SCALE GENOMIC DNA]</scope>
    <source>
        <strain evidence="3 4">CCMP2467</strain>
    </source>
</reference>
<dbReference type="InterPro" id="IPR000477">
    <property type="entry name" value="RT_dom"/>
</dbReference>
<sequence length="672" mass="74872">MSPFKSRLSVLKRYLMENPHHLLDQRKDRSWDHRRPPKSRSPVVERPRQQPGAASPCGAQQLVHSREEPSNLSATPLEPAAQDVIDITGSDEPGPAGEEGAARSPPEPGVKLESQDSPTASPCSAPVDGSSHQSGIQADSSRTRPTREQPSSSVSRNCWHGAVPAAPRVIDVPDDRISPAEPSPPERRCWSPSRRPGFRPCGVEPADLSPTDLNPAVYRSNVPPAVPQGDRTEKNVLRLFANSSRCPPAAKESFRHSLSQNARKSSLRVSAGLVQATPDVRHRPSAALRIKKQWCDKIFDSTKTWEIRGSALHKRGRVCIAQSKSSQLVGEVTFVACLQVGRFEDGKLVPWSDSEDDRRNFIGRPENLTKHCIEDLGIVQYPRVFAWVMEQRQRYEKPVLYKHKMGCVNWVKLDWQHGQGAVKAADPVRRSCSSECELFSFYEKKYLAYEGHQIGCRPGVQAADGIMAAQATLQLLKQTRGENKTILLGRGLMQGTAYSADVFSRVMDFFLAPLHDHFDQTFQEWNQPSLGLPHFIISADDIILFADTEASLQRKLQAVVDSLAPLGLEVNPEKSKVMTGSDGSAPGIWLRGRAEPVAVDWRVTWLQRQWAYLGYAEHQFAIFDLQPVSLHTRTANKKPNFWNRGRLKYSATDVIICISSDEEDEDVVECLG</sequence>
<evidence type="ECO:0000256" key="1">
    <source>
        <dbReference type="SAM" id="MobiDB-lite"/>
    </source>
</evidence>
<dbReference type="InterPro" id="IPR043128">
    <property type="entry name" value="Rev_trsase/Diguanyl_cyclase"/>
</dbReference>
<accession>A0A1Q9F2Q3</accession>
<feature type="region of interest" description="Disordered" evidence="1">
    <location>
        <begin position="18"/>
        <end position="194"/>
    </location>
</feature>
<name>A0A1Q9F2Q3_SYMMI</name>
<gene>
    <name evidence="3" type="ORF">AK812_SmicGene1928</name>
</gene>
<dbReference type="SUPFAM" id="SSF56672">
    <property type="entry name" value="DNA/RNA polymerases"/>
    <property type="match status" value="1"/>
</dbReference>
<evidence type="ECO:0000259" key="2">
    <source>
        <dbReference type="Pfam" id="PF00078"/>
    </source>
</evidence>
<keyword evidence="4" id="KW-1185">Reference proteome</keyword>
<evidence type="ECO:0000313" key="4">
    <source>
        <dbReference type="Proteomes" id="UP000186817"/>
    </source>
</evidence>
<dbReference type="AlphaFoldDB" id="A0A1Q9F2Q3"/>
<dbReference type="InterPro" id="IPR015947">
    <property type="entry name" value="PUA-like_sf"/>
</dbReference>
<dbReference type="SUPFAM" id="SSF88697">
    <property type="entry name" value="PUA domain-like"/>
    <property type="match status" value="1"/>
</dbReference>
<dbReference type="Gene3D" id="2.30.130.30">
    <property type="entry name" value="Hypothetical protein"/>
    <property type="match status" value="1"/>
</dbReference>
<dbReference type="OrthoDB" id="439663at2759"/>
<dbReference type="Pfam" id="PF00078">
    <property type="entry name" value="RVT_1"/>
    <property type="match status" value="1"/>
</dbReference>
<feature type="compositionally biased region" description="Basic and acidic residues" evidence="1">
    <location>
        <begin position="171"/>
        <end position="189"/>
    </location>
</feature>
<feature type="domain" description="Reverse transcriptase" evidence="2">
    <location>
        <begin position="476"/>
        <end position="615"/>
    </location>
</feature>
<dbReference type="Gene3D" id="3.30.70.270">
    <property type="match status" value="1"/>
</dbReference>
<evidence type="ECO:0000313" key="3">
    <source>
        <dbReference type="EMBL" id="OLQ13943.1"/>
    </source>
</evidence>
<organism evidence="3 4">
    <name type="scientific">Symbiodinium microadriaticum</name>
    <name type="common">Dinoflagellate</name>
    <name type="synonym">Zooxanthella microadriatica</name>
    <dbReference type="NCBI Taxonomy" id="2951"/>
    <lineage>
        <taxon>Eukaryota</taxon>
        <taxon>Sar</taxon>
        <taxon>Alveolata</taxon>
        <taxon>Dinophyceae</taxon>
        <taxon>Suessiales</taxon>
        <taxon>Symbiodiniaceae</taxon>
        <taxon>Symbiodinium</taxon>
    </lineage>
</organism>
<proteinExistence type="predicted"/>
<feature type="compositionally biased region" description="Polar residues" evidence="1">
    <location>
        <begin position="130"/>
        <end position="140"/>
    </location>
</feature>
<comment type="caution">
    <text evidence="3">The sequence shown here is derived from an EMBL/GenBank/DDBJ whole genome shotgun (WGS) entry which is preliminary data.</text>
</comment>
<dbReference type="InterPro" id="IPR043502">
    <property type="entry name" value="DNA/RNA_pol_sf"/>
</dbReference>
<protein>
    <recommendedName>
        <fullName evidence="2">Reverse transcriptase domain-containing protein</fullName>
    </recommendedName>
</protein>
<feature type="compositionally biased region" description="Basic and acidic residues" evidence="1">
    <location>
        <begin position="18"/>
        <end position="34"/>
    </location>
</feature>
<dbReference type="Proteomes" id="UP000186817">
    <property type="component" value="Unassembled WGS sequence"/>
</dbReference>